<dbReference type="Proteomes" id="UP001364617">
    <property type="component" value="Unassembled WGS sequence"/>
</dbReference>
<feature type="compositionally biased region" description="Acidic residues" evidence="8">
    <location>
        <begin position="555"/>
        <end position="571"/>
    </location>
</feature>
<feature type="region of interest" description="Disordered" evidence="8">
    <location>
        <begin position="659"/>
        <end position="716"/>
    </location>
</feature>
<keyword evidence="3" id="KW-0963">Cytoplasm</keyword>
<dbReference type="Gene3D" id="1.25.40.10">
    <property type="entry name" value="Tetratricopeptide repeat domain"/>
    <property type="match status" value="1"/>
</dbReference>
<feature type="coiled-coil region" evidence="7">
    <location>
        <begin position="876"/>
        <end position="919"/>
    </location>
</feature>
<evidence type="ECO:0000256" key="7">
    <source>
        <dbReference type="SAM" id="Coils"/>
    </source>
</evidence>
<dbReference type="SUPFAM" id="SSF48452">
    <property type="entry name" value="TPR-like"/>
    <property type="match status" value="1"/>
</dbReference>
<dbReference type="Pfam" id="PF10374">
    <property type="entry name" value="EST1"/>
    <property type="match status" value="1"/>
</dbReference>
<dbReference type="AlphaFoldDB" id="A0AAN9D7H9"/>
<evidence type="ECO:0000313" key="10">
    <source>
        <dbReference type="EMBL" id="KAK7158219.1"/>
    </source>
</evidence>
<feature type="compositionally biased region" description="Basic residues" evidence="8">
    <location>
        <begin position="481"/>
        <end position="498"/>
    </location>
</feature>
<dbReference type="EMBL" id="JAYKXH010000009">
    <property type="protein sequence ID" value="KAK7158219.1"/>
    <property type="molecule type" value="Genomic_DNA"/>
</dbReference>
<evidence type="ECO:0000256" key="6">
    <source>
        <dbReference type="RuleBase" id="RU369098"/>
    </source>
</evidence>
<dbReference type="InterPro" id="IPR002716">
    <property type="entry name" value="PIN_dom"/>
</dbReference>
<dbReference type="GO" id="GO:0000184">
    <property type="term" value="P:nuclear-transcribed mRNA catabolic process, nonsense-mediated decay"/>
    <property type="evidence" value="ECO:0007669"/>
    <property type="project" value="UniProtKB-KW"/>
</dbReference>
<dbReference type="PANTHER" id="PTHR15696">
    <property type="entry name" value="SMG-7 SUPPRESSOR WITH MORPHOLOGICAL EFFECT ON GENITALIA PROTEIN 7"/>
    <property type="match status" value="1"/>
</dbReference>
<evidence type="ECO:0000256" key="4">
    <source>
        <dbReference type="ARBA" id="ARBA00023161"/>
    </source>
</evidence>
<dbReference type="GO" id="GO:0070034">
    <property type="term" value="F:telomerase RNA binding"/>
    <property type="evidence" value="ECO:0007669"/>
    <property type="project" value="TreeGrafter"/>
</dbReference>
<feature type="compositionally biased region" description="Acidic residues" evidence="8">
    <location>
        <begin position="440"/>
        <end position="454"/>
    </location>
</feature>
<gene>
    <name evidence="10" type="ORF">R3I93_009427</name>
</gene>
<feature type="compositionally biased region" description="Low complexity" evidence="8">
    <location>
        <begin position="590"/>
        <end position="605"/>
    </location>
</feature>
<evidence type="ECO:0000256" key="3">
    <source>
        <dbReference type="ARBA" id="ARBA00022490"/>
    </source>
</evidence>
<feature type="compositionally biased region" description="Polar residues" evidence="8">
    <location>
        <begin position="611"/>
        <end position="624"/>
    </location>
</feature>
<protein>
    <recommendedName>
        <fullName evidence="6">Nonsense-mediated mRNA decay factor</fullName>
    </recommendedName>
</protein>
<feature type="region of interest" description="Disordered" evidence="8">
    <location>
        <begin position="401"/>
        <end position="624"/>
    </location>
</feature>
<evidence type="ECO:0000259" key="9">
    <source>
        <dbReference type="SMART" id="SM00670"/>
    </source>
</evidence>
<evidence type="ECO:0000256" key="1">
    <source>
        <dbReference type="ARBA" id="ARBA00004123"/>
    </source>
</evidence>
<name>A0AAN9D7H9_9TELE</name>
<comment type="subcellular location">
    <subcellularLocation>
        <location evidence="2">Cytoplasm</location>
    </subcellularLocation>
    <subcellularLocation>
        <location evidence="1 6">Nucleus</location>
    </subcellularLocation>
</comment>
<dbReference type="InterPro" id="IPR018834">
    <property type="entry name" value="DNA/RNA-bd_Est1-type"/>
</dbReference>
<keyword evidence="4 6" id="KW-0866">Nonsense-mediated mRNA decay</keyword>
<feature type="compositionally biased region" description="Polar residues" evidence="8">
    <location>
        <begin position="662"/>
        <end position="672"/>
    </location>
</feature>
<evidence type="ECO:0000256" key="8">
    <source>
        <dbReference type="SAM" id="MobiDB-lite"/>
    </source>
</evidence>
<keyword evidence="7" id="KW-0175">Coiled coil</keyword>
<dbReference type="GO" id="GO:0042162">
    <property type="term" value="F:telomeric DNA binding"/>
    <property type="evidence" value="ECO:0007669"/>
    <property type="project" value="TreeGrafter"/>
</dbReference>
<dbReference type="InterPro" id="IPR045153">
    <property type="entry name" value="Est1/Ebs1-like"/>
</dbReference>
<dbReference type="Pfam" id="PF13638">
    <property type="entry name" value="PIN_4"/>
    <property type="match status" value="1"/>
</dbReference>
<dbReference type="InterPro" id="IPR019458">
    <property type="entry name" value="Est1-like_N"/>
</dbReference>
<dbReference type="Pfam" id="PF10373">
    <property type="entry name" value="EST1_DNA_bind"/>
    <property type="match status" value="1"/>
</dbReference>
<dbReference type="SMART" id="SM00670">
    <property type="entry name" value="PINc"/>
    <property type="match status" value="1"/>
</dbReference>
<proteinExistence type="predicted"/>
<sequence>MSGPGQDSEPEAKVLHIKRLYRAVVETVHKLDIIISGKSSYREVFKPENISLRNKLRELCVKLMFLHPVDYGRKAEELLWRKVYYEVIQVIKTNKKHIHSRSALECAYRTHLIAGVGFFQHLLLYIQSHYQLELQDCIDWTHVTDPLIGRKKPVSATPKEMEWAQMACHRCLVYLGDLARYQNELAGVEAEQLAERFYHQALSVAPHAGMPFNQLGTLAGSKFYNVEATYYYLRCIQSETPFDGAYGNLKRLFDKAAKMYHQVKKQEMKKLSPSRQRSKDIKRLLVSFMYLQSLLQPKNSLMETELTSLCQSVLEDFNLVLFYLPLPAHGSQSASEEEEEHDSLCSVLPDSLIFKMVVTCLMVVHSLKRGASKQYSASIAFTLALFSHLVNHVNIRLQAELEEGESDVPPLRTDNTDDADARDHSGAALSEEKTLQNGSLEEEDDEEEDKENEEDVTKGNGSTVGMKKILEKKRSAEEKQKQKRKFSRLSMLRRRRCAHKEDESDLSEGFESDEEEDEEGGGPVDGLGAPRVQINTLGREGRKGPLAEDGSFESGSEEEEGGTAFDVETDSDMNSQESRSDLEDMEDAENAPQQQQQEENEQPQPSREENSTPPVTNGPLVSNDASISSNLQAMSSQLFQAKRCFRLAPTFSNVLLRPAAATNPTPDSNPTPIQEAPPPTGETPKHMSPEIANGTNDKDPDSDSEGSVHSNQSLPSEKTLSERLEILTNQGLIQVVKVFLDWLRTNTDIILMCAQSSQSLWNRLSVLLNLLPEGSKILETDLGLNKDVTELLSECEQPGLVQTLLLPEDLALRHLPALSVAHRRLDFTSQRPPLTPLDECVVRVCCIRSFGHFLTSLQGNVLHFNPEAGIFTSISQSEQENLIQQAKAQFRMAEEEARRNRLMRDMAQLRLQLEVSQLEGSLQQPKAQSSMSPYLVPDTAVLCQHLGLLRQLAASGCFIIIIPRTVIDGLDMLKKENSGARDSIRFLETEFRKGNRYIRCQKESGRSFERDKLKRQDIEAWHLYKMVDSCRQLTGSQSSGDEDTAGMVTILTGHSLEELTERSASMKVSVQAVAAAGMELKNITEFYRQWKEMG</sequence>
<feature type="compositionally biased region" description="Acidic residues" evidence="8">
    <location>
        <begin position="503"/>
        <end position="520"/>
    </location>
</feature>
<dbReference type="CDD" id="cd09884">
    <property type="entry name" value="PIN_Smg5-like"/>
    <property type="match status" value="1"/>
</dbReference>
<dbReference type="FunFam" id="3.40.50.1010:FF:000017">
    <property type="entry name" value="protein SMG5 isoform X2"/>
    <property type="match status" value="1"/>
</dbReference>
<organism evidence="10 11">
    <name type="scientific">Phoxinus phoxinus</name>
    <name type="common">Eurasian minnow</name>
    <dbReference type="NCBI Taxonomy" id="58324"/>
    <lineage>
        <taxon>Eukaryota</taxon>
        <taxon>Metazoa</taxon>
        <taxon>Chordata</taxon>
        <taxon>Craniata</taxon>
        <taxon>Vertebrata</taxon>
        <taxon>Euteleostomi</taxon>
        <taxon>Actinopterygii</taxon>
        <taxon>Neopterygii</taxon>
        <taxon>Teleostei</taxon>
        <taxon>Ostariophysi</taxon>
        <taxon>Cypriniformes</taxon>
        <taxon>Leuciscidae</taxon>
        <taxon>Phoxininae</taxon>
        <taxon>Phoxinus</taxon>
    </lineage>
</organism>
<comment type="caution">
    <text evidence="10">The sequence shown here is derived from an EMBL/GenBank/DDBJ whole genome shotgun (WGS) entry which is preliminary data.</text>
</comment>
<feature type="compositionally biased region" description="Polar residues" evidence="8">
    <location>
        <begin position="705"/>
        <end position="716"/>
    </location>
</feature>
<dbReference type="PANTHER" id="PTHR15696:SF7">
    <property type="entry name" value="NONSENSE-MEDIATED MRNA DECAY FACTOR"/>
    <property type="match status" value="1"/>
</dbReference>
<dbReference type="GO" id="GO:0005737">
    <property type="term" value="C:cytoplasm"/>
    <property type="evidence" value="ECO:0007669"/>
    <property type="project" value="UniProtKB-SubCell"/>
</dbReference>
<dbReference type="InterPro" id="IPR011990">
    <property type="entry name" value="TPR-like_helical_dom_sf"/>
</dbReference>
<accession>A0AAN9D7H9</accession>
<keyword evidence="11" id="KW-1185">Reference proteome</keyword>
<feature type="compositionally biased region" description="Basic and acidic residues" evidence="8">
    <location>
        <begin position="468"/>
        <end position="480"/>
    </location>
</feature>
<dbReference type="GO" id="GO:0005697">
    <property type="term" value="C:telomerase holoenzyme complex"/>
    <property type="evidence" value="ECO:0007669"/>
    <property type="project" value="TreeGrafter"/>
</dbReference>
<evidence type="ECO:0000256" key="5">
    <source>
        <dbReference type="ARBA" id="ARBA00023242"/>
    </source>
</evidence>
<evidence type="ECO:0000256" key="2">
    <source>
        <dbReference type="ARBA" id="ARBA00004496"/>
    </source>
</evidence>
<evidence type="ECO:0000313" key="11">
    <source>
        <dbReference type="Proteomes" id="UP001364617"/>
    </source>
</evidence>
<reference evidence="10 11" key="1">
    <citation type="submission" date="2024-02" db="EMBL/GenBank/DDBJ databases">
        <title>Chromosome-level genome assembly of the Eurasian Minnow (Phoxinus phoxinus).</title>
        <authorList>
            <person name="Oriowo T.O."/>
            <person name="Martin S."/>
            <person name="Stange M."/>
            <person name="Chrysostomakis Y."/>
            <person name="Brown T."/>
            <person name="Winkler S."/>
            <person name="Kukowka S."/>
            <person name="Myers E.W."/>
            <person name="Bohne A."/>
        </authorList>
    </citation>
    <scope>NUCLEOTIDE SEQUENCE [LARGE SCALE GENOMIC DNA]</scope>
    <source>
        <strain evidence="10">ZFMK-TIS-60720</strain>
        <tissue evidence="10">Whole Organism</tissue>
    </source>
</reference>
<feature type="domain" description="PIN" evidence="9">
    <location>
        <begin position="933"/>
        <end position="1056"/>
    </location>
</feature>
<keyword evidence="5 6" id="KW-0539">Nucleus</keyword>
<comment type="function">
    <text evidence="6">Plays a role in nonsense-mediated mRNA decay.</text>
</comment>
<dbReference type="Gene3D" id="3.40.50.1010">
    <property type="entry name" value="5'-nuclease"/>
    <property type="match status" value="1"/>
</dbReference>
<feature type="compositionally biased region" description="Basic and acidic residues" evidence="8">
    <location>
        <begin position="419"/>
        <end position="434"/>
    </location>
</feature>